<comment type="caution">
    <text evidence="9">The sequence shown here is derived from an EMBL/GenBank/DDBJ whole genome shotgun (WGS) entry which is preliminary data.</text>
</comment>
<dbReference type="NCBIfam" id="TIGR02937">
    <property type="entry name" value="sigma70-ECF"/>
    <property type="match status" value="1"/>
</dbReference>
<keyword evidence="3 6" id="KW-0731">Sigma factor</keyword>
<keyword evidence="10" id="KW-1185">Reference proteome</keyword>
<dbReference type="RefSeq" id="WP_160602801.1">
    <property type="nucleotide sequence ID" value="NZ_WTYX01000001.1"/>
</dbReference>
<reference evidence="9 10" key="1">
    <citation type="submission" date="2019-12" db="EMBL/GenBank/DDBJ databases">
        <title>Genomic-based taxomic classification of the family Erythrobacteraceae.</title>
        <authorList>
            <person name="Xu L."/>
        </authorList>
    </citation>
    <scope>NUCLEOTIDE SEQUENCE [LARGE SCALE GENOMIC DNA]</scope>
    <source>
        <strain evidence="9 10">KCTC 52763</strain>
    </source>
</reference>
<dbReference type="SUPFAM" id="SSF88659">
    <property type="entry name" value="Sigma3 and sigma4 domains of RNA polymerase sigma factors"/>
    <property type="match status" value="1"/>
</dbReference>
<dbReference type="InterPro" id="IPR000838">
    <property type="entry name" value="RNA_pol_sigma70_ECF_CS"/>
</dbReference>
<dbReference type="GO" id="GO:0006352">
    <property type="term" value="P:DNA-templated transcription initiation"/>
    <property type="evidence" value="ECO:0007669"/>
    <property type="project" value="InterPro"/>
</dbReference>
<evidence type="ECO:0000256" key="5">
    <source>
        <dbReference type="ARBA" id="ARBA00023163"/>
    </source>
</evidence>
<dbReference type="Proteomes" id="UP000442714">
    <property type="component" value="Unassembled WGS sequence"/>
</dbReference>
<evidence type="ECO:0000313" key="10">
    <source>
        <dbReference type="Proteomes" id="UP000442714"/>
    </source>
</evidence>
<accession>A0A844ZQP9</accession>
<evidence type="ECO:0000259" key="7">
    <source>
        <dbReference type="Pfam" id="PF04542"/>
    </source>
</evidence>
<evidence type="ECO:0000259" key="8">
    <source>
        <dbReference type="Pfam" id="PF08281"/>
    </source>
</evidence>
<organism evidence="9 10">
    <name type="scientific">Pontixanthobacter aquaemixtae</name>
    <dbReference type="NCBI Taxonomy" id="1958940"/>
    <lineage>
        <taxon>Bacteria</taxon>
        <taxon>Pseudomonadati</taxon>
        <taxon>Pseudomonadota</taxon>
        <taxon>Alphaproteobacteria</taxon>
        <taxon>Sphingomonadales</taxon>
        <taxon>Erythrobacteraceae</taxon>
        <taxon>Pontixanthobacter</taxon>
    </lineage>
</organism>
<dbReference type="AlphaFoldDB" id="A0A844ZQP9"/>
<evidence type="ECO:0000256" key="4">
    <source>
        <dbReference type="ARBA" id="ARBA00023125"/>
    </source>
</evidence>
<evidence type="ECO:0000256" key="3">
    <source>
        <dbReference type="ARBA" id="ARBA00023082"/>
    </source>
</evidence>
<dbReference type="OrthoDB" id="9784272at2"/>
<evidence type="ECO:0000256" key="2">
    <source>
        <dbReference type="ARBA" id="ARBA00023015"/>
    </source>
</evidence>
<dbReference type="InterPro" id="IPR013249">
    <property type="entry name" value="RNA_pol_sigma70_r4_t2"/>
</dbReference>
<dbReference type="InterPro" id="IPR014284">
    <property type="entry name" value="RNA_pol_sigma-70_dom"/>
</dbReference>
<proteinExistence type="inferred from homology"/>
<dbReference type="InterPro" id="IPR013324">
    <property type="entry name" value="RNA_pol_sigma_r3/r4-like"/>
</dbReference>
<dbReference type="GO" id="GO:0016987">
    <property type="term" value="F:sigma factor activity"/>
    <property type="evidence" value="ECO:0007669"/>
    <property type="project" value="UniProtKB-KW"/>
</dbReference>
<dbReference type="SUPFAM" id="SSF88946">
    <property type="entry name" value="Sigma2 domain of RNA polymerase sigma factors"/>
    <property type="match status" value="1"/>
</dbReference>
<evidence type="ECO:0000256" key="1">
    <source>
        <dbReference type="ARBA" id="ARBA00010641"/>
    </source>
</evidence>
<dbReference type="PROSITE" id="PS01063">
    <property type="entry name" value="SIGMA70_ECF"/>
    <property type="match status" value="1"/>
</dbReference>
<dbReference type="PANTHER" id="PTHR43133">
    <property type="entry name" value="RNA POLYMERASE ECF-TYPE SIGMA FACTO"/>
    <property type="match status" value="1"/>
</dbReference>
<dbReference type="InterPro" id="IPR039425">
    <property type="entry name" value="RNA_pol_sigma-70-like"/>
</dbReference>
<keyword evidence="5 6" id="KW-0804">Transcription</keyword>
<dbReference type="InterPro" id="IPR007627">
    <property type="entry name" value="RNA_pol_sigma70_r2"/>
</dbReference>
<evidence type="ECO:0000313" key="9">
    <source>
        <dbReference type="EMBL" id="MXO89400.1"/>
    </source>
</evidence>
<dbReference type="CDD" id="cd06171">
    <property type="entry name" value="Sigma70_r4"/>
    <property type="match status" value="1"/>
</dbReference>
<feature type="domain" description="RNA polymerase sigma factor 70 region 4 type 2" evidence="8">
    <location>
        <begin position="131"/>
        <end position="181"/>
    </location>
</feature>
<dbReference type="Gene3D" id="1.10.1740.10">
    <property type="match status" value="1"/>
</dbReference>
<dbReference type="EMBL" id="WTYX01000001">
    <property type="protein sequence ID" value="MXO89400.1"/>
    <property type="molecule type" value="Genomic_DNA"/>
</dbReference>
<dbReference type="InterPro" id="IPR036388">
    <property type="entry name" value="WH-like_DNA-bd_sf"/>
</dbReference>
<dbReference type="Pfam" id="PF04542">
    <property type="entry name" value="Sigma70_r2"/>
    <property type="match status" value="1"/>
</dbReference>
<feature type="domain" description="RNA polymerase sigma-70 region 2" evidence="7">
    <location>
        <begin position="39"/>
        <end position="101"/>
    </location>
</feature>
<dbReference type="Gene3D" id="1.10.10.10">
    <property type="entry name" value="Winged helix-like DNA-binding domain superfamily/Winged helix DNA-binding domain"/>
    <property type="match status" value="1"/>
</dbReference>
<dbReference type="Pfam" id="PF08281">
    <property type="entry name" value="Sigma70_r4_2"/>
    <property type="match status" value="1"/>
</dbReference>
<protein>
    <recommendedName>
        <fullName evidence="6">RNA polymerase sigma factor</fullName>
    </recommendedName>
</protein>
<sequence length="189" mass="21240">MAKATSSRKNRQQALANAMTEMAVGKRQALDTVYELTSAKLFATIIRIARDRERAEDILQDSYVKIWRRADSFDPAKGSPIAWLCTIARNTALNEVRRTGRSNEISDDAIDQIPDDTKQAEDWLCDSQEAEALHRCLKGLQADHRKSILLAFFDGLSHSELAEKVDVPLGTLKSWIRRGLKGLKRCLNG</sequence>
<dbReference type="PANTHER" id="PTHR43133:SF62">
    <property type="entry name" value="RNA POLYMERASE SIGMA FACTOR SIGZ"/>
    <property type="match status" value="1"/>
</dbReference>
<dbReference type="InterPro" id="IPR013325">
    <property type="entry name" value="RNA_pol_sigma_r2"/>
</dbReference>
<keyword evidence="2 6" id="KW-0805">Transcription regulation</keyword>
<keyword evidence="4 6" id="KW-0238">DNA-binding</keyword>
<gene>
    <name evidence="9" type="ORF">GRI41_01045</name>
</gene>
<evidence type="ECO:0000256" key="6">
    <source>
        <dbReference type="RuleBase" id="RU000716"/>
    </source>
</evidence>
<name>A0A844ZQP9_9SPHN</name>
<comment type="similarity">
    <text evidence="1 6">Belongs to the sigma-70 factor family. ECF subfamily.</text>
</comment>
<dbReference type="GO" id="GO:0003677">
    <property type="term" value="F:DNA binding"/>
    <property type="evidence" value="ECO:0007669"/>
    <property type="project" value="UniProtKB-KW"/>
</dbReference>